<evidence type="ECO:0000313" key="4">
    <source>
        <dbReference type="Proteomes" id="UP000007110"/>
    </source>
</evidence>
<reference evidence="3" key="2">
    <citation type="submission" date="2021-01" db="UniProtKB">
        <authorList>
            <consortium name="EnsemblMetazoa"/>
        </authorList>
    </citation>
    <scope>IDENTIFICATION</scope>
</reference>
<keyword evidence="4" id="KW-1185">Reference proteome</keyword>
<feature type="transmembrane region" description="Helical" evidence="1">
    <location>
        <begin position="12"/>
        <end position="33"/>
    </location>
</feature>
<dbReference type="KEGG" id="spu:115922630"/>
<dbReference type="OMA" id="TEYGFSH"/>
<dbReference type="EnsemblMetazoa" id="XM_030981830">
    <property type="protein sequence ID" value="XP_030837690"/>
    <property type="gene ID" value="LOC115922630"/>
</dbReference>
<dbReference type="InterPro" id="IPR052636">
    <property type="entry name" value="UDP-D-xylose:L-fucose_XylT"/>
</dbReference>
<dbReference type="PANTHER" id="PTHR47032">
    <property type="entry name" value="UDP-D-XYLOSE:L-FUCOSE ALPHA-1,3-D-XYLOSYLTRANSFERASE-RELATED"/>
    <property type="match status" value="1"/>
</dbReference>
<name>A0A7M7NLX3_STRPU</name>
<dbReference type="GO" id="GO:0016757">
    <property type="term" value="F:glycosyltransferase activity"/>
    <property type="evidence" value="ECO:0000318"/>
    <property type="project" value="GO_Central"/>
</dbReference>
<keyword evidence="1" id="KW-1133">Transmembrane helix</keyword>
<dbReference type="InterPro" id="IPR005069">
    <property type="entry name" value="Nucl-diP-sugar_transferase"/>
</dbReference>
<accession>A0A7M7NLX3</accession>
<protein>
    <recommendedName>
        <fullName evidence="2">Nucleotide-diphospho-sugar transferase domain-containing protein</fullName>
    </recommendedName>
</protein>
<feature type="domain" description="Nucleotide-diphospho-sugar transferase" evidence="2">
    <location>
        <begin position="151"/>
        <end position="349"/>
    </location>
</feature>
<keyword evidence="1" id="KW-0812">Transmembrane</keyword>
<keyword evidence="1" id="KW-0472">Membrane</keyword>
<dbReference type="OrthoDB" id="1712432at2759"/>
<evidence type="ECO:0000313" key="3">
    <source>
        <dbReference type="EnsemblMetazoa" id="XP_030837690"/>
    </source>
</evidence>
<dbReference type="RefSeq" id="XP_030837690.1">
    <property type="nucleotide sequence ID" value="XM_030981830.1"/>
</dbReference>
<evidence type="ECO:0000259" key="2">
    <source>
        <dbReference type="Pfam" id="PF03407"/>
    </source>
</evidence>
<dbReference type="PANTHER" id="PTHR47032:SF1">
    <property type="entry name" value="UDP-D-XYLOSE:L-FUCOSE ALPHA-1,3-D-XYLOSYLTRANSFERASE-RELATED"/>
    <property type="match status" value="1"/>
</dbReference>
<dbReference type="GO" id="GO:0005794">
    <property type="term" value="C:Golgi apparatus"/>
    <property type="evidence" value="ECO:0000318"/>
    <property type="project" value="GO_Central"/>
</dbReference>
<organism evidence="3 4">
    <name type="scientific">Strongylocentrotus purpuratus</name>
    <name type="common">Purple sea urchin</name>
    <dbReference type="NCBI Taxonomy" id="7668"/>
    <lineage>
        <taxon>Eukaryota</taxon>
        <taxon>Metazoa</taxon>
        <taxon>Echinodermata</taxon>
        <taxon>Eleutherozoa</taxon>
        <taxon>Echinozoa</taxon>
        <taxon>Echinoidea</taxon>
        <taxon>Euechinoidea</taxon>
        <taxon>Echinacea</taxon>
        <taxon>Camarodonta</taxon>
        <taxon>Echinidea</taxon>
        <taxon>Strongylocentrotidae</taxon>
        <taxon>Strongylocentrotus</taxon>
    </lineage>
</organism>
<dbReference type="InParanoid" id="A0A7M7NLX3"/>
<dbReference type="Pfam" id="PF03407">
    <property type="entry name" value="Nucleotid_trans"/>
    <property type="match status" value="1"/>
</dbReference>
<reference evidence="4" key="1">
    <citation type="submission" date="2015-02" db="EMBL/GenBank/DDBJ databases">
        <title>Genome sequencing for Strongylocentrotus purpuratus.</title>
        <authorList>
            <person name="Murali S."/>
            <person name="Liu Y."/>
            <person name="Vee V."/>
            <person name="English A."/>
            <person name="Wang M."/>
            <person name="Skinner E."/>
            <person name="Han Y."/>
            <person name="Muzny D.M."/>
            <person name="Worley K.C."/>
            <person name="Gibbs R.A."/>
        </authorList>
    </citation>
    <scope>NUCLEOTIDE SEQUENCE</scope>
</reference>
<sequence>MPKVELSVSSQFCILLVVQVLVSVAIIGTITYMNQSRIIPGPIQPDNGKNSQPSIGNYQLLIQNADGRGSQAHGQDGKANPLGQNLKHFKDIVNSQIQKRPTRDDQTEATVKTDAPPRSNKFVILTSVNAEFVDIAENWLESLRRLGIRYNITMVAEDQDTFKYFSIRANREFRVLYQKQYAFNFTRRYGPVMMYQELIRRRTVYIRTLLEQGNDVLLVDVDTVWIKNPVDLILKEYALYDIWLAQGYENHIPCPCFMYMKSTSEVVAMVREWVKRLENQRGRSLESDQVALTKVLPLFPDIPIQKMSFEKFPTGKHYFDRAWLALHKQEVYVAHGNHLGRHDGKKKKLKEFGLWMLNY</sequence>
<proteinExistence type="predicted"/>
<dbReference type="Proteomes" id="UP000007110">
    <property type="component" value="Unassembled WGS sequence"/>
</dbReference>
<dbReference type="GeneID" id="115922630"/>
<evidence type="ECO:0000256" key="1">
    <source>
        <dbReference type="SAM" id="Phobius"/>
    </source>
</evidence>
<dbReference type="AlphaFoldDB" id="A0A7M7NLX3"/>